<dbReference type="AlphaFoldDB" id="A0A2C6KMG6"/>
<organism evidence="1 2">
    <name type="scientific">Cystoisospora suis</name>
    <dbReference type="NCBI Taxonomy" id="483139"/>
    <lineage>
        <taxon>Eukaryota</taxon>
        <taxon>Sar</taxon>
        <taxon>Alveolata</taxon>
        <taxon>Apicomplexa</taxon>
        <taxon>Conoidasida</taxon>
        <taxon>Coccidia</taxon>
        <taxon>Eucoccidiorida</taxon>
        <taxon>Eimeriorina</taxon>
        <taxon>Sarcocystidae</taxon>
        <taxon>Cystoisospora</taxon>
    </lineage>
</organism>
<name>A0A2C6KMG6_9APIC</name>
<keyword evidence="2" id="KW-1185">Reference proteome</keyword>
<comment type="caution">
    <text evidence="1">The sequence shown here is derived from an EMBL/GenBank/DDBJ whole genome shotgun (WGS) entry which is preliminary data.</text>
</comment>
<dbReference type="EMBL" id="MIGC01004858">
    <property type="protein sequence ID" value="PHJ17586.1"/>
    <property type="molecule type" value="Genomic_DNA"/>
</dbReference>
<evidence type="ECO:0000313" key="2">
    <source>
        <dbReference type="Proteomes" id="UP000221165"/>
    </source>
</evidence>
<protein>
    <submittedName>
        <fullName evidence="1">Uncharacterized protein</fullName>
    </submittedName>
</protein>
<sequence>MYIYLYIYIRVPFATSVVLLDPLMKRGGKKEVKEKMGRIHRTTPDEAFC</sequence>
<dbReference type="RefSeq" id="XP_067919304.1">
    <property type="nucleotide sequence ID" value="XM_068068722.1"/>
</dbReference>
<gene>
    <name evidence="1" type="ORF">CSUI_008594</name>
</gene>
<reference evidence="1 2" key="1">
    <citation type="journal article" date="2017" name="Int. J. Parasitol.">
        <title>The genome of the protozoan parasite Cystoisospora suis and a reverse vaccinology approach to identify vaccine candidates.</title>
        <authorList>
            <person name="Palmieri N."/>
            <person name="Shrestha A."/>
            <person name="Ruttkowski B."/>
            <person name="Beck T."/>
            <person name="Vogl C."/>
            <person name="Tomley F."/>
            <person name="Blake D.P."/>
            <person name="Joachim A."/>
        </authorList>
    </citation>
    <scope>NUCLEOTIDE SEQUENCE [LARGE SCALE GENOMIC DNA]</scope>
    <source>
        <strain evidence="1 2">Wien I</strain>
    </source>
</reference>
<dbReference type="GeneID" id="94431933"/>
<dbReference type="VEuPathDB" id="ToxoDB:CSUI_008594"/>
<dbReference type="Proteomes" id="UP000221165">
    <property type="component" value="Unassembled WGS sequence"/>
</dbReference>
<evidence type="ECO:0000313" key="1">
    <source>
        <dbReference type="EMBL" id="PHJ17586.1"/>
    </source>
</evidence>
<proteinExistence type="predicted"/>
<accession>A0A2C6KMG6</accession>